<name>A0A4R6BDT2_9STAP</name>
<dbReference type="Gene3D" id="3.40.50.1000">
    <property type="entry name" value="HAD superfamily/HAD-like"/>
    <property type="match status" value="1"/>
</dbReference>
<dbReference type="Proteomes" id="UP000295310">
    <property type="component" value="Unassembled WGS sequence"/>
</dbReference>
<dbReference type="Pfam" id="PF08282">
    <property type="entry name" value="Hydrolase_3"/>
    <property type="match status" value="1"/>
</dbReference>
<dbReference type="AlphaFoldDB" id="A0A4R6BDT2"/>
<dbReference type="InterPro" id="IPR006379">
    <property type="entry name" value="HAD-SF_hydro_IIB"/>
</dbReference>
<dbReference type="SFLD" id="SFLDG01140">
    <property type="entry name" value="C2.B:_Phosphomannomutase_and_P"/>
    <property type="match status" value="1"/>
</dbReference>
<dbReference type="PANTHER" id="PTHR10000">
    <property type="entry name" value="PHOSPHOSERINE PHOSPHATASE"/>
    <property type="match status" value="1"/>
</dbReference>
<reference evidence="1 2" key="1">
    <citation type="submission" date="2019-01" db="EMBL/GenBank/DDBJ databases">
        <title>Draft genome sequences of the type strains of six Macrococcus species.</title>
        <authorList>
            <person name="Mazhar S."/>
            <person name="Altermann E."/>
            <person name="Hill C."/>
            <person name="Mcauliffe O."/>
        </authorList>
    </citation>
    <scope>NUCLEOTIDE SEQUENCE [LARGE SCALE GENOMIC DNA]</scope>
    <source>
        <strain evidence="1 2">CCM4811</strain>
    </source>
</reference>
<dbReference type="CDD" id="cd07516">
    <property type="entry name" value="HAD_Pase"/>
    <property type="match status" value="1"/>
</dbReference>
<comment type="caution">
    <text evidence="1">The sequence shown here is derived from an EMBL/GenBank/DDBJ whole genome shotgun (WGS) entry which is preliminary data.</text>
</comment>
<evidence type="ECO:0000313" key="1">
    <source>
        <dbReference type="EMBL" id="TDL97951.1"/>
    </source>
</evidence>
<organism evidence="1 2">
    <name type="scientific">Macrococcus brunensis</name>
    <dbReference type="NCBI Taxonomy" id="198483"/>
    <lineage>
        <taxon>Bacteria</taxon>
        <taxon>Bacillati</taxon>
        <taxon>Bacillota</taxon>
        <taxon>Bacilli</taxon>
        <taxon>Bacillales</taxon>
        <taxon>Staphylococcaceae</taxon>
        <taxon>Macrococcus</taxon>
    </lineage>
</organism>
<dbReference type="GO" id="GO:0005829">
    <property type="term" value="C:cytosol"/>
    <property type="evidence" value="ECO:0007669"/>
    <property type="project" value="TreeGrafter"/>
</dbReference>
<dbReference type="OrthoDB" id="9806027at2"/>
<gene>
    <name evidence="1" type="ORF">ERX27_05680</name>
</gene>
<dbReference type="RefSeq" id="WP_133431866.1">
    <property type="nucleotide sequence ID" value="NZ_SCWA01000008.1"/>
</dbReference>
<dbReference type="Gene3D" id="3.30.1240.10">
    <property type="match status" value="1"/>
</dbReference>
<dbReference type="NCBIfam" id="TIGR00099">
    <property type="entry name" value="Cof-subfamily"/>
    <property type="match status" value="1"/>
</dbReference>
<proteinExistence type="predicted"/>
<dbReference type="SFLD" id="SFLDG01144">
    <property type="entry name" value="C2.B.4:_PGP_Like"/>
    <property type="match status" value="1"/>
</dbReference>
<protein>
    <submittedName>
        <fullName evidence="1">HAD family phosphatase</fullName>
    </submittedName>
</protein>
<accession>A0A4R6BDT2</accession>
<dbReference type="InterPro" id="IPR036412">
    <property type="entry name" value="HAD-like_sf"/>
</dbReference>
<dbReference type="PROSITE" id="PS01228">
    <property type="entry name" value="COF_1"/>
    <property type="match status" value="1"/>
</dbReference>
<dbReference type="SUPFAM" id="SSF56784">
    <property type="entry name" value="HAD-like"/>
    <property type="match status" value="1"/>
</dbReference>
<dbReference type="PROSITE" id="PS01229">
    <property type="entry name" value="COF_2"/>
    <property type="match status" value="1"/>
</dbReference>
<dbReference type="EMBL" id="SCWA01000008">
    <property type="protein sequence ID" value="TDL97951.1"/>
    <property type="molecule type" value="Genomic_DNA"/>
</dbReference>
<dbReference type="InterPro" id="IPR023214">
    <property type="entry name" value="HAD_sf"/>
</dbReference>
<evidence type="ECO:0000313" key="2">
    <source>
        <dbReference type="Proteomes" id="UP000295310"/>
    </source>
</evidence>
<keyword evidence="2" id="KW-1185">Reference proteome</keyword>
<dbReference type="SFLD" id="SFLDS00003">
    <property type="entry name" value="Haloacid_Dehalogenase"/>
    <property type="match status" value="1"/>
</dbReference>
<dbReference type="PANTHER" id="PTHR10000:SF55">
    <property type="entry name" value="5-AMINO-6-(5-PHOSPHO-D-RIBITYLAMINO)URACIL PHOSPHATASE YCSE"/>
    <property type="match status" value="1"/>
</dbReference>
<dbReference type="GO" id="GO:0000287">
    <property type="term" value="F:magnesium ion binding"/>
    <property type="evidence" value="ECO:0007669"/>
    <property type="project" value="TreeGrafter"/>
</dbReference>
<dbReference type="GO" id="GO:0016791">
    <property type="term" value="F:phosphatase activity"/>
    <property type="evidence" value="ECO:0007669"/>
    <property type="project" value="TreeGrafter"/>
</dbReference>
<sequence length="289" mass="32302">MIRLIATDMDGTLLNSGHEISQENIEAIRYAQSQGVTVVIATGRAFYEANMPVKPTGLTVPYICLNGAEIRDEQFNITHTSHLNPEQIEEVTGVLRKYDIFYQVYTNFGIYTEDKEKDLQIYLDIAMQAGNEPDEEKIREGIEKRLEQGTLKEVDDYSMIYDREGELVMKLLAYTSDHGKLMQAKSELKAFSSLAVSASARNNLEITHADAQKGVALKRIAEQLEIPLSETMALGDNLNDVSMLEVAGFSVAMENAARETKAIAKYLTDSNEESGVGRAIMKYVKQENE</sequence>
<dbReference type="InterPro" id="IPR000150">
    <property type="entry name" value="Cof"/>
</dbReference>
<dbReference type="NCBIfam" id="TIGR01484">
    <property type="entry name" value="HAD-SF-IIB"/>
    <property type="match status" value="1"/>
</dbReference>